<keyword evidence="2" id="KW-1185">Reference proteome</keyword>
<dbReference type="AlphaFoldDB" id="A0A2S8AAZ0"/>
<dbReference type="Proteomes" id="UP000238042">
    <property type="component" value="Unassembled WGS sequence"/>
</dbReference>
<sequence>MLSFKPFKGIHIKEEYIEKFPIYTPEKYTEEQIKAKLKDKNPSYIDIIRPTFFKGESPLKNRFKKVRKRFEEYINENLLEHDPASIYIYEQKKRNGEIFKGIIGLVSVEDFKENRVKIPEKTIEQKQKIFTEFLDITYLQTNPVLLTYDSNSKLDVMMELEMKSKPLFHIEDELDISHKIWKVDNRLKLAQFKETIENLPALYLADGHYRMAAAIEHSDKIKEKAKSKDFLFDMNHQVMSLLISSHSLKIYEYNRLIKSLGSLTKDKLFTKLEKYFTINEKGEQPYFPSHKHHISMYFDKKFYGLYIKHEYRGTPDDLGNIDTYLFNKFILGPVFNISDENEEKKLVSYLKGTNDIKGIINMKQVVDNGDYQIAFGFYSIPFSDLKVISDLNLKIPAKSTYIEPELLSGLIMLDMK</sequence>
<dbReference type="PANTHER" id="PTHR36454">
    <property type="entry name" value="LMO2823 PROTEIN"/>
    <property type="match status" value="1"/>
</dbReference>
<accession>A0A2S8AAZ0</accession>
<dbReference type="Pfam" id="PF06245">
    <property type="entry name" value="DUF1015"/>
    <property type="match status" value="1"/>
</dbReference>
<dbReference type="EMBL" id="PSZM01000040">
    <property type="protein sequence ID" value="PQL91768.1"/>
    <property type="molecule type" value="Genomic_DNA"/>
</dbReference>
<dbReference type="RefSeq" id="WP_105247129.1">
    <property type="nucleotide sequence ID" value="NZ_PSZM01000040.1"/>
</dbReference>
<gene>
    <name evidence="1" type="ORF">C4S77_08185</name>
</gene>
<proteinExistence type="predicted"/>
<organism evidence="1 2">
    <name type="scientific">Apibacter adventoris</name>
    <dbReference type="NCBI Taxonomy" id="1679466"/>
    <lineage>
        <taxon>Bacteria</taxon>
        <taxon>Pseudomonadati</taxon>
        <taxon>Bacteroidota</taxon>
        <taxon>Flavobacteriia</taxon>
        <taxon>Flavobacteriales</taxon>
        <taxon>Weeksellaceae</taxon>
        <taxon>Apibacter</taxon>
    </lineage>
</organism>
<comment type="caution">
    <text evidence="1">The sequence shown here is derived from an EMBL/GenBank/DDBJ whole genome shotgun (WGS) entry which is preliminary data.</text>
</comment>
<dbReference type="PANTHER" id="PTHR36454:SF1">
    <property type="entry name" value="DUF1015 DOMAIN-CONTAINING PROTEIN"/>
    <property type="match status" value="1"/>
</dbReference>
<name>A0A2S8AAZ0_9FLAO</name>
<reference evidence="1 2" key="1">
    <citation type="submission" date="2018-02" db="EMBL/GenBank/DDBJ databases">
        <title>Genome sequences of Apibacter spp., gut symbionts of Asian honey bees.</title>
        <authorList>
            <person name="Kwong W.K."/>
            <person name="Steele M.I."/>
            <person name="Moran N.A."/>
        </authorList>
    </citation>
    <scope>NUCLEOTIDE SEQUENCE [LARGE SCALE GENOMIC DNA]</scope>
    <source>
        <strain evidence="2">wkB301</strain>
    </source>
</reference>
<evidence type="ECO:0000313" key="2">
    <source>
        <dbReference type="Proteomes" id="UP000238042"/>
    </source>
</evidence>
<dbReference type="InterPro" id="IPR008323">
    <property type="entry name" value="UCP033563"/>
</dbReference>
<evidence type="ECO:0000313" key="1">
    <source>
        <dbReference type="EMBL" id="PQL91768.1"/>
    </source>
</evidence>
<protein>
    <submittedName>
        <fullName evidence="1">DUF1015 domain-containing protein</fullName>
    </submittedName>
</protein>
<dbReference type="OrthoDB" id="9781616at2"/>